<keyword evidence="3" id="KW-1185">Reference proteome</keyword>
<dbReference type="Proteomes" id="UP001239019">
    <property type="component" value="Unassembled WGS sequence"/>
</dbReference>
<proteinExistence type="predicted"/>
<sequence length="132" mass="14618">MTIDRKFLIWALVYIVLGMILGIYMAVSKDHGQHVTHAHVLLVGFVLSLLYGIIHRLWLNGHSLAVANVQFYLHQLGAIVMSLGLFLLYGHMMAETVLGPILGVASLLVLASALLMFWMVLKSSSTTRMEPS</sequence>
<name>A0ABU0W3S9_9GAMM</name>
<feature type="transmembrane region" description="Helical" evidence="1">
    <location>
        <begin position="39"/>
        <end position="59"/>
    </location>
</feature>
<feature type="transmembrane region" description="Helical" evidence="1">
    <location>
        <begin position="71"/>
        <end position="89"/>
    </location>
</feature>
<reference evidence="2 3" key="1">
    <citation type="submission" date="2023-08" db="EMBL/GenBank/DDBJ databases">
        <title>Whole-genome sequencing of halo(alkali)philic microorganisms from hypersaline lakes.</title>
        <authorList>
            <person name="Sorokin D.Y."/>
            <person name="Abbas B."/>
            <person name="Merkel A.Y."/>
        </authorList>
    </citation>
    <scope>NUCLEOTIDE SEQUENCE [LARGE SCALE GENOMIC DNA]</scope>
    <source>
        <strain evidence="2 3">AB-CW4</strain>
    </source>
</reference>
<evidence type="ECO:0000313" key="3">
    <source>
        <dbReference type="Proteomes" id="UP001239019"/>
    </source>
</evidence>
<gene>
    <name evidence="2" type="ORF">RBH19_01855</name>
</gene>
<keyword evidence="1" id="KW-1133">Transmembrane helix</keyword>
<keyword evidence="1" id="KW-0472">Membrane</keyword>
<protein>
    <submittedName>
        <fullName evidence="2">TonB-dependent receptor</fullName>
    </submittedName>
</protein>
<organism evidence="2 3">
    <name type="scientific">Natronospira bacteriovora</name>
    <dbReference type="NCBI Taxonomy" id="3069753"/>
    <lineage>
        <taxon>Bacteria</taxon>
        <taxon>Pseudomonadati</taxon>
        <taxon>Pseudomonadota</taxon>
        <taxon>Gammaproteobacteria</taxon>
        <taxon>Natronospirales</taxon>
        <taxon>Natronospiraceae</taxon>
        <taxon>Natronospira</taxon>
    </lineage>
</organism>
<feature type="transmembrane region" description="Helical" evidence="1">
    <location>
        <begin position="7"/>
        <end position="27"/>
    </location>
</feature>
<feature type="transmembrane region" description="Helical" evidence="1">
    <location>
        <begin position="101"/>
        <end position="121"/>
    </location>
</feature>
<comment type="caution">
    <text evidence="2">The sequence shown here is derived from an EMBL/GenBank/DDBJ whole genome shotgun (WGS) entry which is preliminary data.</text>
</comment>
<dbReference type="RefSeq" id="WP_306727098.1">
    <property type="nucleotide sequence ID" value="NZ_JAVDDT010000001.1"/>
</dbReference>
<accession>A0ABU0W3S9</accession>
<dbReference type="EMBL" id="JAVDDT010000001">
    <property type="protein sequence ID" value="MDQ2068616.1"/>
    <property type="molecule type" value="Genomic_DNA"/>
</dbReference>
<evidence type="ECO:0000256" key="1">
    <source>
        <dbReference type="SAM" id="Phobius"/>
    </source>
</evidence>
<keyword evidence="2" id="KW-0675">Receptor</keyword>
<evidence type="ECO:0000313" key="2">
    <source>
        <dbReference type="EMBL" id="MDQ2068616.1"/>
    </source>
</evidence>
<keyword evidence="1" id="KW-0812">Transmembrane</keyword>